<keyword evidence="2" id="KW-1185">Reference proteome</keyword>
<protein>
    <submittedName>
        <fullName evidence="1">Uncharacterized protein</fullName>
    </submittedName>
</protein>
<evidence type="ECO:0000313" key="2">
    <source>
        <dbReference type="Proteomes" id="UP001299970"/>
    </source>
</evidence>
<name>A0ABS9TI92_9PSEU</name>
<gene>
    <name evidence="1" type="ORF">MMF94_20145</name>
</gene>
<sequence length="178" mass="17627">MYHADNTRRPGPSGLARWAVAAVLAGVAVTGCAPGAAPPPAAPPATTPATAAPPTTYSASLCTAAAQFQTAANAIVELDATKVGTEGVKAALQNLGAAGRNLANEAREQFGPQVDDLNQAIETLQVTTAGLSDQNSLSAKLGALTSSVSGVEQAAKPIMDSIRTGCPAVPPVVTPTGS</sequence>
<dbReference type="RefSeq" id="WP_241038651.1">
    <property type="nucleotide sequence ID" value="NZ_BAAAJF010000012.1"/>
</dbReference>
<organism evidence="1 2">
    <name type="scientific">Pseudonocardia alaniniphila</name>
    <dbReference type="NCBI Taxonomy" id="75291"/>
    <lineage>
        <taxon>Bacteria</taxon>
        <taxon>Bacillati</taxon>
        <taxon>Actinomycetota</taxon>
        <taxon>Actinomycetes</taxon>
        <taxon>Pseudonocardiales</taxon>
        <taxon>Pseudonocardiaceae</taxon>
        <taxon>Pseudonocardia</taxon>
    </lineage>
</organism>
<evidence type="ECO:0000313" key="1">
    <source>
        <dbReference type="EMBL" id="MCH6168006.1"/>
    </source>
</evidence>
<comment type="caution">
    <text evidence="1">The sequence shown here is derived from an EMBL/GenBank/DDBJ whole genome shotgun (WGS) entry which is preliminary data.</text>
</comment>
<accession>A0ABS9TI92</accession>
<dbReference type="Proteomes" id="UP001299970">
    <property type="component" value="Unassembled WGS sequence"/>
</dbReference>
<dbReference type="EMBL" id="JAKXMK010000016">
    <property type="protein sequence ID" value="MCH6168006.1"/>
    <property type="molecule type" value="Genomic_DNA"/>
</dbReference>
<proteinExistence type="predicted"/>
<reference evidence="1 2" key="1">
    <citation type="submission" date="2022-03" db="EMBL/GenBank/DDBJ databases">
        <title>Pseudonocardia alaer sp. nov., a novel actinomycete isolated from reed forest soil.</title>
        <authorList>
            <person name="Wang L."/>
        </authorList>
    </citation>
    <scope>NUCLEOTIDE SEQUENCE [LARGE SCALE GENOMIC DNA]</scope>
    <source>
        <strain evidence="1 2">Y-16303</strain>
    </source>
</reference>